<gene>
    <name evidence="2" type="ORF">B0A49_13062</name>
</gene>
<dbReference type="STRING" id="331657.A0A4U0WFI0"/>
<proteinExistence type="predicted"/>
<dbReference type="EMBL" id="NAJN01001736">
    <property type="protein sequence ID" value="TKA61461.1"/>
    <property type="molecule type" value="Genomic_DNA"/>
</dbReference>
<comment type="caution">
    <text evidence="2">The sequence shown here is derived from an EMBL/GenBank/DDBJ whole genome shotgun (WGS) entry which is preliminary data.</text>
</comment>
<feature type="compositionally biased region" description="Low complexity" evidence="1">
    <location>
        <begin position="42"/>
        <end position="52"/>
    </location>
</feature>
<keyword evidence="3" id="KW-1185">Reference proteome</keyword>
<evidence type="ECO:0000313" key="2">
    <source>
        <dbReference type="EMBL" id="TKA61461.1"/>
    </source>
</evidence>
<sequence>MPTVAGATDEEPEEETLGQRKKRLQAQAAAQSQAQPGARNLDGGAAAAATADADAEELPPRPSSSMANLLSANPVGSKPASKEYRAAEGTLLHASERQQAKNRRHILEQNKRSSSFGLDRPLVGVRHSSQGNTAAQNGGFAGGLLNAGLTGPITSMSTPTTAGNGGGYFAPRLQQQPPQANGTNYTYGLPQPQVNMNPMAYQGLPGFGPPLMNGDYVAQMRYAQQYGYLQPGYFPMQMPMAMQTEAPMPQGQRELIDRWRSSIAP</sequence>
<organism evidence="2 3">
    <name type="scientific">Cryomyces minteri</name>
    <dbReference type="NCBI Taxonomy" id="331657"/>
    <lineage>
        <taxon>Eukaryota</taxon>
        <taxon>Fungi</taxon>
        <taxon>Dikarya</taxon>
        <taxon>Ascomycota</taxon>
        <taxon>Pezizomycotina</taxon>
        <taxon>Dothideomycetes</taxon>
        <taxon>Dothideomycetes incertae sedis</taxon>
        <taxon>Cryomyces</taxon>
    </lineage>
</organism>
<evidence type="ECO:0000256" key="1">
    <source>
        <dbReference type="SAM" id="MobiDB-lite"/>
    </source>
</evidence>
<dbReference type="AlphaFoldDB" id="A0A4U0WFI0"/>
<reference evidence="2 3" key="1">
    <citation type="submission" date="2017-03" db="EMBL/GenBank/DDBJ databases">
        <title>Genomes of endolithic fungi from Antarctica.</title>
        <authorList>
            <person name="Coleine C."/>
            <person name="Masonjones S."/>
            <person name="Stajich J.E."/>
        </authorList>
    </citation>
    <scope>NUCLEOTIDE SEQUENCE [LARGE SCALE GENOMIC DNA]</scope>
    <source>
        <strain evidence="2 3">CCFEE 5187</strain>
    </source>
</reference>
<evidence type="ECO:0000313" key="3">
    <source>
        <dbReference type="Proteomes" id="UP000308768"/>
    </source>
</evidence>
<protein>
    <submittedName>
        <fullName evidence="2">Uncharacterized protein</fullName>
    </submittedName>
</protein>
<accession>A0A4U0WFI0</accession>
<feature type="region of interest" description="Disordered" evidence="1">
    <location>
        <begin position="1"/>
        <end position="83"/>
    </location>
</feature>
<feature type="compositionally biased region" description="Low complexity" evidence="1">
    <location>
        <begin position="25"/>
        <end position="35"/>
    </location>
</feature>
<dbReference type="Proteomes" id="UP000308768">
    <property type="component" value="Unassembled WGS sequence"/>
</dbReference>
<name>A0A4U0WFI0_9PEZI</name>